<feature type="region of interest" description="Disordered" evidence="1">
    <location>
        <begin position="139"/>
        <end position="247"/>
    </location>
</feature>
<dbReference type="SUPFAM" id="SSF49503">
    <property type="entry name" value="Cupredoxins"/>
    <property type="match status" value="1"/>
</dbReference>
<dbReference type="InterPro" id="IPR008972">
    <property type="entry name" value="Cupredoxin"/>
</dbReference>
<evidence type="ECO:0008006" key="5">
    <source>
        <dbReference type="Google" id="ProtNLM"/>
    </source>
</evidence>
<keyword evidence="2" id="KW-0732">Signal</keyword>
<proteinExistence type="predicted"/>
<dbReference type="PANTHER" id="PTHR34883:SF15">
    <property type="entry name" value="EXTRACELLULAR SERINE-RICH PROTEIN"/>
    <property type="match status" value="1"/>
</dbReference>
<feature type="signal peptide" evidence="2">
    <location>
        <begin position="1"/>
        <end position="18"/>
    </location>
</feature>
<evidence type="ECO:0000256" key="2">
    <source>
        <dbReference type="SAM" id="SignalP"/>
    </source>
</evidence>
<dbReference type="Gene3D" id="2.60.40.420">
    <property type="entry name" value="Cupredoxins - blue copper proteins"/>
    <property type="match status" value="1"/>
</dbReference>
<dbReference type="InterPro" id="IPR052953">
    <property type="entry name" value="Ser-rich/MCO-related"/>
</dbReference>
<dbReference type="Proteomes" id="UP001595075">
    <property type="component" value="Unassembled WGS sequence"/>
</dbReference>
<evidence type="ECO:0000313" key="3">
    <source>
        <dbReference type="EMBL" id="KAL2059755.1"/>
    </source>
</evidence>
<feature type="compositionally biased region" description="Low complexity" evidence="1">
    <location>
        <begin position="153"/>
        <end position="172"/>
    </location>
</feature>
<dbReference type="EMBL" id="JAZHXI010000026">
    <property type="protein sequence ID" value="KAL2059755.1"/>
    <property type="molecule type" value="Genomic_DNA"/>
</dbReference>
<feature type="compositionally biased region" description="Polar residues" evidence="1">
    <location>
        <begin position="176"/>
        <end position="186"/>
    </location>
</feature>
<accession>A0ABR4BPP7</accession>
<feature type="chain" id="PRO_5047365051" description="Extracellular serine-rich protein" evidence="2">
    <location>
        <begin position="19"/>
        <end position="270"/>
    </location>
</feature>
<feature type="compositionally biased region" description="Low complexity" evidence="1">
    <location>
        <begin position="187"/>
        <end position="247"/>
    </location>
</feature>
<reference evidence="3 4" key="1">
    <citation type="journal article" date="2024" name="Commun. Biol.">
        <title>Comparative genomic analysis of thermophilic fungi reveals convergent evolutionary adaptations and gene losses.</title>
        <authorList>
            <person name="Steindorff A.S."/>
            <person name="Aguilar-Pontes M.V."/>
            <person name="Robinson A.J."/>
            <person name="Andreopoulos B."/>
            <person name="LaButti K."/>
            <person name="Kuo A."/>
            <person name="Mondo S."/>
            <person name="Riley R."/>
            <person name="Otillar R."/>
            <person name="Haridas S."/>
            <person name="Lipzen A."/>
            <person name="Grimwood J."/>
            <person name="Schmutz J."/>
            <person name="Clum A."/>
            <person name="Reid I.D."/>
            <person name="Moisan M.C."/>
            <person name="Butler G."/>
            <person name="Nguyen T.T.M."/>
            <person name="Dewar K."/>
            <person name="Conant G."/>
            <person name="Drula E."/>
            <person name="Henrissat B."/>
            <person name="Hansel C."/>
            <person name="Singer S."/>
            <person name="Hutchinson M.I."/>
            <person name="de Vries R.P."/>
            <person name="Natvig D.O."/>
            <person name="Powell A.J."/>
            <person name="Tsang A."/>
            <person name="Grigoriev I.V."/>
        </authorList>
    </citation>
    <scope>NUCLEOTIDE SEQUENCE [LARGE SCALE GENOMIC DNA]</scope>
    <source>
        <strain evidence="3 4">CBS 494.80</strain>
    </source>
</reference>
<comment type="caution">
    <text evidence="3">The sequence shown here is derived from an EMBL/GenBank/DDBJ whole genome shotgun (WGS) entry which is preliminary data.</text>
</comment>
<sequence>MKFASHITLLSLTTAALAETIDVKVGNGGLTFDPDSFTANVGDTVRFQFYSGFGSHSVALSSFDTPCQPASGGFYSGILQGNQAGDHTFSIDITSTDPSWIYCSVGSHCQSGMVAVINPPSSSDQNIAAYKSAAQNVLRQTPPGSVQGGILATGGESSAAAPSTTAGGLTPASPRPSLTASSGESQTVPSSVTVTTGGSSTGPASTTMGGSMSSSAAGGAGTTTPSSGSGAPASTSPSVAATSTSGGRKSEWSIVLGLAVVLGGLVALMA</sequence>
<organism evidence="3 4">
    <name type="scientific">Oculimacula yallundae</name>
    <dbReference type="NCBI Taxonomy" id="86028"/>
    <lineage>
        <taxon>Eukaryota</taxon>
        <taxon>Fungi</taxon>
        <taxon>Dikarya</taxon>
        <taxon>Ascomycota</taxon>
        <taxon>Pezizomycotina</taxon>
        <taxon>Leotiomycetes</taxon>
        <taxon>Helotiales</taxon>
        <taxon>Ploettnerulaceae</taxon>
        <taxon>Oculimacula</taxon>
    </lineage>
</organism>
<evidence type="ECO:0000313" key="4">
    <source>
        <dbReference type="Proteomes" id="UP001595075"/>
    </source>
</evidence>
<name>A0ABR4BPP7_9HELO</name>
<keyword evidence="4" id="KW-1185">Reference proteome</keyword>
<dbReference type="PANTHER" id="PTHR34883">
    <property type="entry name" value="SERINE-RICH PROTEIN, PUTATIVE-RELATED-RELATED"/>
    <property type="match status" value="1"/>
</dbReference>
<protein>
    <recommendedName>
        <fullName evidence="5">Extracellular serine-rich protein</fullName>
    </recommendedName>
</protein>
<dbReference type="CDD" id="cd00920">
    <property type="entry name" value="Cupredoxin"/>
    <property type="match status" value="1"/>
</dbReference>
<gene>
    <name evidence="3" type="ORF">VTL71DRAFT_10139</name>
</gene>
<evidence type="ECO:0000256" key="1">
    <source>
        <dbReference type="SAM" id="MobiDB-lite"/>
    </source>
</evidence>